<accession>A0A1B4XEF3</accession>
<dbReference type="EMBL" id="AP014879">
    <property type="protein sequence ID" value="BAV33185.1"/>
    <property type="molecule type" value="Genomic_DNA"/>
</dbReference>
<sequence length="74" mass="8183">MKTVNLQLITIGLENGQQGVFIGVPLITEANSEIDSQVEEIWFSGVQEIPDDLSVNKLMHLIASQLCRCRASLQ</sequence>
<keyword evidence="2" id="KW-1185">Reference proteome</keyword>
<reference evidence="1 2" key="1">
    <citation type="submission" date="2015-05" db="EMBL/GenBank/DDBJ databases">
        <title>Complete genome sequence of a sulfur-oxidizing gammaproteobacterium strain HA5.</title>
        <authorList>
            <person name="Miura A."/>
            <person name="Kojima H."/>
            <person name="Fukui M."/>
        </authorList>
    </citation>
    <scope>NUCLEOTIDE SEQUENCE [LARGE SCALE GENOMIC DNA]</scope>
    <source>
        <strain evidence="1 2">HA5</strain>
    </source>
</reference>
<proteinExistence type="predicted"/>
<gene>
    <name evidence="1" type="ORF">SCL_0865</name>
</gene>
<evidence type="ECO:0000313" key="1">
    <source>
        <dbReference type="EMBL" id="BAV33185.1"/>
    </source>
</evidence>
<protein>
    <submittedName>
        <fullName evidence="1">Uncharacterized protein</fullName>
    </submittedName>
</protein>
<evidence type="ECO:0000313" key="2">
    <source>
        <dbReference type="Proteomes" id="UP000243180"/>
    </source>
</evidence>
<name>A0A1B4XEF3_9GAMM</name>
<organism evidence="1 2">
    <name type="scientific">Sulfuricaulis limicola</name>
    <dbReference type="NCBI Taxonomy" id="1620215"/>
    <lineage>
        <taxon>Bacteria</taxon>
        <taxon>Pseudomonadati</taxon>
        <taxon>Pseudomonadota</taxon>
        <taxon>Gammaproteobacteria</taxon>
        <taxon>Acidiferrobacterales</taxon>
        <taxon>Acidiferrobacteraceae</taxon>
        <taxon>Sulfuricaulis</taxon>
    </lineage>
</organism>
<dbReference type="AlphaFoldDB" id="A0A1B4XEF3"/>
<dbReference type="KEGG" id="slim:SCL_0865"/>
<dbReference type="Proteomes" id="UP000243180">
    <property type="component" value="Chromosome"/>
</dbReference>
<dbReference type="InParanoid" id="A0A1B4XEF3"/>
<dbReference type="OrthoDB" id="9910631at2"/>
<dbReference type="RefSeq" id="WP_096360068.1">
    <property type="nucleotide sequence ID" value="NZ_AP014879.1"/>
</dbReference>